<comment type="similarity">
    <text evidence="1">Belongs to the formin homology family. Diaphanous subfamily.</text>
</comment>
<evidence type="ECO:0000256" key="3">
    <source>
        <dbReference type="SAM" id="Coils"/>
    </source>
</evidence>
<evidence type="ECO:0000256" key="4">
    <source>
        <dbReference type="SAM" id="MobiDB-lite"/>
    </source>
</evidence>
<name>A0A4W6ED99_LATCA</name>
<dbReference type="InterPro" id="IPR010473">
    <property type="entry name" value="GTPase-bd"/>
</dbReference>
<dbReference type="InterPro" id="IPR010472">
    <property type="entry name" value="FH3_dom"/>
</dbReference>
<dbReference type="InterPro" id="IPR014767">
    <property type="entry name" value="DAD_dom"/>
</dbReference>
<dbReference type="Gene3D" id="1.20.58.630">
    <property type="match status" value="1"/>
</dbReference>
<dbReference type="InterPro" id="IPR051412">
    <property type="entry name" value="Formin_Homology_Diaphanous_sf"/>
</dbReference>
<gene>
    <name evidence="8" type="primary">DIAPH1</name>
</gene>
<feature type="region of interest" description="Disordered" evidence="4">
    <location>
        <begin position="383"/>
        <end position="486"/>
    </location>
</feature>
<feature type="compositionally biased region" description="Pro residues" evidence="4">
    <location>
        <begin position="389"/>
        <end position="469"/>
    </location>
</feature>
<keyword evidence="9" id="KW-1185">Reference proteome</keyword>
<reference evidence="9" key="1">
    <citation type="submission" date="2015-09" db="EMBL/GenBank/DDBJ databases">
        <authorList>
            <person name="Sai Rama Sridatta P."/>
        </authorList>
    </citation>
    <scope>NUCLEOTIDE SEQUENCE [LARGE SCALE GENOMIC DNA]</scope>
</reference>
<feature type="coiled-coil region" evidence="3">
    <location>
        <begin position="859"/>
        <end position="900"/>
    </location>
</feature>
<dbReference type="Pfam" id="PF06367">
    <property type="entry name" value="Drf_FH3"/>
    <property type="match status" value="1"/>
</dbReference>
<dbReference type="PROSITE" id="PS51232">
    <property type="entry name" value="GBD_FH3"/>
    <property type="match status" value="1"/>
</dbReference>
<feature type="domain" description="FH2" evidence="7">
    <location>
        <begin position="488"/>
        <end position="882"/>
    </location>
</feature>
<proteinExistence type="inferred from homology"/>
<dbReference type="InterPro" id="IPR042201">
    <property type="entry name" value="FH2_Formin_sf"/>
</dbReference>
<dbReference type="GO" id="GO:0031267">
    <property type="term" value="F:small GTPase binding"/>
    <property type="evidence" value="ECO:0007669"/>
    <property type="project" value="InterPro"/>
</dbReference>
<dbReference type="PROSITE" id="PS51231">
    <property type="entry name" value="DAD"/>
    <property type="match status" value="1"/>
</dbReference>
<dbReference type="Proteomes" id="UP000314980">
    <property type="component" value="Unassembled WGS sequence"/>
</dbReference>
<evidence type="ECO:0000256" key="1">
    <source>
        <dbReference type="ARBA" id="ARBA00008214"/>
    </source>
</evidence>
<dbReference type="Gene3D" id="1.10.238.150">
    <property type="entry name" value="Formin, FH3 diaphanous domain"/>
    <property type="match status" value="1"/>
</dbReference>
<dbReference type="GO" id="GO:0030041">
    <property type="term" value="P:actin filament polymerization"/>
    <property type="evidence" value="ECO:0007669"/>
    <property type="project" value="TreeGrafter"/>
</dbReference>
<dbReference type="Gene3D" id="6.10.30.30">
    <property type="match status" value="1"/>
</dbReference>
<dbReference type="InterPro" id="IPR044933">
    <property type="entry name" value="DIA_GBD_sf"/>
</dbReference>
<dbReference type="InterPro" id="IPR011989">
    <property type="entry name" value="ARM-like"/>
</dbReference>
<dbReference type="PANTHER" id="PTHR45691:SF4">
    <property type="entry name" value="PROTEIN DIAPHANOUS HOMOLOG 1"/>
    <property type="match status" value="1"/>
</dbReference>
<dbReference type="SUPFAM" id="SSF101447">
    <property type="entry name" value="Formin homology 2 domain (FH2 domain)"/>
    <property type="match status" value="1"/>
</dbReference>
<dbReference type="PROSITE" id="PS51444">
    <property type="entry name" value="FH2"/>
    <property type="match status" value="1"/>
</dbReference>
<dbReference type="Gene3D" id="1.25.10.10">
    <property type="entry name" value="Leucine-rich Repeat Variant"/>
    <property type="match status" value="2"/>
</dbReference>
<dbReference type="FunFam" id="1.20.58.630:FF:000001">
    <property type="entry name" value="Diaphanous related formin 1"/>
    <property type="match status" value="1"/>
</dbReference>
<feature type="region of interest" description="Disordered" evidence="4">
    <location>
        <begin position="1"/>
        <end position="25"/>
    </location>
</feature>
<dbReference type="SMART" id="SM01139">
    <property type="entry name" value="Drf_FH3"/>
    <property type="match status" value="1"/>
</dbReference>
<dbReference type="GO" id="GO:0003779">
    <property type="term" value="F:actin binding"/>
    <property type="evidence" value="ECO:0007669"/>
    <property type="project" value="InterPro"/>
</dbReference>
<dbReference type="AlphaFoldDB" id="A0A4W6ED99"/>
<reference evidence="8" key="3">
    <citation type="submission" date="2025-09" db="UniProtKB">
        <authorList>
            <consortium name="Ensembl"/>
        </authorList>
    </citation>
    <scope>IDENTIFICATION</scope>
</reference>
<protein>
    <submittedName>
        <fullName evidence="8">Diaphanous related formin 1</fullName>
    </submittedName>
</protein>
<evidence type="ECO:0000259" key="7">
    <source>
        <dbReference type="PROSITE" id="PS51444"/>
    </source>
</evidence>
<dbReference type="InterPro" id="IPR015425">
    <property type="entry name" value="FH2_Formin"/>
</dbReference>
<dbReference type="GeneTree" id="ENSGT00940000159910"/>
<dbReference type="InterPro" id="IPR014768">
    <property type="entry name" value="GBD/FH3_dom"/>
</dbReference>
<dbReference type="Pfam" id="PF06371">
    <property type="entry name" value="Drf_GBD"/>
    <property type="match status" value="1"/>
</dbReference>
<dbReference type="PANTHER" id="PTHR45691">
    <property type="entry name" value="PROTEIN DIAPHANOUS"/>
    <property type="match status" value="1"/>
</dbReference>
<dbReference type="InterPro" id="IPR016024">
    <property type="entry name" value="ARM-type_fold"/>
</dbReference>
<dbReference type="Gene3D" id="1.10.20.40">
    <property type="entry name" value="Formin, diaphanous GTPase-binding domain"/>
    <property type="match status" value="1"/>
</dbReference>
<organism evidence="8 9">
    <name type="scientific">Lates calcarifer</name>
    <name type="common">Barramundi</name>
    <name type="synonym">Holocentrus calcarifer</name>
    <dbReference type="NCBI Taxonomy" id="8187"/>
    <lineage>
        <taxon>Eukaryota</taxon>
        <taxon>Metazoa</taxon>
        <taxon>Chordata</taxon>
        <taxon>Craniata</taxon>
        <taxon>Vertebrata</taxon>
        <taxon>Euteleostomi</taxon>
        <taxon>Actinopterygii</taxon>
        <taxon>Neopterygii</taxon>
        <taxon>Teleostei</taxon>
        <taxon>Neoteleostei</taxon>
        <taxon>Acanthomorphata</taxon>
        <taxon>Carangaria</taxon>
        <taxon>Carangaria incertae sedis</taxon>
        <taxon>Centropomidae</taxon>
        <taxon>Lates</taxon>
    </lineage>
</organism>
<dbReference type="SMART" id="SM01140">
    <property type="entry name" value="Drf_GBD"/>
    <property type="match status" value="1"/>
</dbReference>
<dbReference type="Ensembl" id="ENSLCAT00010037737.1">
    <property type="protein sequence ID" value="ENSLCAP00010036868.1"/>
    <property type="gene ID" value="ENSLCAG00010016789.1"/>
</dbReference>
<sequence>MRMKKDKEKPGHMPGQRHSSAASYEISAQSAMLHDHSDEYVLELFEQMLVDMNLNEEKQQPLREKDIMIKREMVSQYLHTSKAVSTNISIKESSKSAMMYIQELKSDYRDAQLLSCLESLRVSLNNNPVSWVQNFGDEGLALLLNEGIPLLVRAVNPRVPHMMVDAVRLLSAICILEHNENLHERVLEAITEEAERQDIERFQPLLAGMNNHNIALKGGCMQLINALISRGEELDFRIHIRSELLRLGLRDLLTEVRTIENEELRVQLTVFDEQAEDDSEDLKARLDDIRIEMEYPSTGKNCLFDSKAESHFLSVMQHLLLIRNDYLARPQYYKLIDECIAQIVLHRNGADPDFKCRHLSLNIEGLIGELFAQNTQEHLFPFLSQGVQGPPPPPPLPGHASIPPPPPPPPLPGMPVPPPPPPLPGMPGPPPPPPLPGMGPPPPPPLPGMGPPPPPPPPGAPGMPPPPPFGMGGWGAPAPPQLPFGLQPKKDYKPEVQLKRANWSKIGPEDLSENSFWTKAKEEQFENNELFAKLTLTFSSQTKKQDGGDDKKQMQKKKVKELKILDSKASQNLSIFLGSFRLPYEEIKNAILEVNEKILTESMVQNLVKQLPASEQLSVLAEMKDEYDDLAESEQFGVVMSSVKRLMPRLQAILFKLQFEEQLNNIKPDVVSVTAACEELRESQSFSKLLQIILLVGNYMNAGSRNGKAFGFSVSYLCKVRDTKSADLKQTLLHFLADVCQEQYPDVMSFPDELIHVEKASRVSAETIQKNLEQMGRQIKNLEKDLETFPPPQNDKDLFVKKIFVVSAHEQYEKLDLMHKNMEKQYVDLGDYFVFDPRKISVEEFFGDLNTFKTMFQQAVKENQKRKEAEEKIKRAKLAREKAEKEKEEKLKKNQLLDINAEGDETGIMDGLLEALQSGAAFRRKRGPRQAGTHNTSRTVNLHKRCRCFKVSCLT</sequence>
<feature type="domain" description="DAD" evidence="5">
    <location>
        <begin position="904"/>
        <end position="932"/>
    </location>
</feature>
<accession>A0A4W6ED99</accession>
<feature type="compositionally biased region" description="Basic and acidic residues" evidence="4">
    <location>
        <begin position="1"/>
        <end position="11"/>
    </location>
</feature>
<feature type="domain" description="GBD/FH3" evidence="6">
    <location>
        <begin position="1"/>
        <end position="351"/>
    </location>
</feature>
<evidence type="ECO:0000313" key="9">
    <source>
        <dbReference type="Proteomes" id="UP000314980"/>
    </source>
</evidence>
<dbReference type="Gene3D" id="1.20.58.2220">
    <property type="entry name" value="Formin, FH2 domain"/>
    <property type="match status" value="1"/>
</dbReference>
<evidence type="ECO:0000256" key="2">
    <source>
        <dbReference type="ARBA" id="ARBA00023054"/>
    </source>
</evidence>
<keyword evidence="2 3" id="KW-0175">Coiled coil</keyword>
<evidence type="ECO:0000313" key="8">
    <source>
        <dbReference type="Ensembl" id="ENSLCAP00010036868.1"/>
    </source>
</evidence>
<reference evidence="8" key="2">
    <citation type="submission" date="2025-08" db="UniProtKB">
        <authorList>
            <consortium name="Ensembl"/>
        </authorList>
    </citation>
    <scope>IDENTIFICATION</scope>
</reference>
<dbReference type="SUPFAM" id="SSF48371">
    <property type="entry name" value="ARM repeat"/>
    <property type="match status" value="1"/>
</dbReference>
<evidence type="ECO:0000259" key="5">
    <source>
        <dbReference type="PROSITE" id="PS51231"/>
    </source>
</evidence>
<evidence type="ECO:0000259" key="6">
    <source>
        <dbReference type="PROSITE" id="PS51232"/>
    </source>
</evidence>
<dbReference type="GO" id="GO:0005884">
    <property type="term" value="C:actin filament"/>
    <property type="evidence" value="ECO:0007669"/>
    <property type="project" value="TreeGrafter"/>
</dbReference>
<dbReference type="Pfam" id="PF02181">
    <property type="entry name" value="FH2"/>
    <property type="match status" value="1"/>
</dbReference>
<dbReference type="SMART" id="SM00498">
    <property type="entry name" value="FH2"/>
    <property type="match status" value="1"/>
</dbReference>